<dbReference type="Proteomes" id="UP000024635">
    <property type="component" value="Unassembled WGS sequence"/>
</dbReference>
<keyword evidence="3" id="KW-1185">Reference proteome</keyword>
<dbReference type="AlphaFoldDB" id="A0A016RV65"/>
<comment type="caution">
    <text evidence="2">The sequence shown here is derived from an EMBL/GenBank/DDBJ whole genome shotgun (WGS) entry which is preliminary data.</text>
</comment>
<accession>A0A016RV65</accession>
<sequence>MVNAYRICNQHLQKPLYASFQGVAREKLKIPENLKICLEGLFGMLITNITLILYGIPIWAGLGYGTSCNSLKFRSRGLFEVLITNINIILHATFVFSLKLAFSLKFLPYTYCIPTKVGLRYKMNATFVISTPNNPPPPGQNLRGFYEIPYLP</sequence>
<evidence type="ECO:0000313" key="2">
    <source>
        <dbReference type="EMBL" id="EYB81987.1"/>
    </source>
</evidence>
<keyword evidence="1" id="KW-1133">Transmembrane helix</keyword>
<proteinExistence type="predicted"/>
<organism evidence="2 3">
    <name type="scientific">Ancylostoma ceylanicum</name>
    <dbReference type="NCBI Taxonomy" id="53326"/>
    <lineage>
        <taxon>Eukaryota</taxon>
        <taxon>Metazoa</taxon>
        <taxon>Ecdysozoa</taxon>
        <taxon>Nematoda</taxon>
        <taxon>Chromadorea</taxon>
        <taxon>Rhabditida</taxon>
        <taxon>Rhabditina</taxon>
        <taxon>Rhabditomorpha</taxon>
        <taxon>Strongyloidea</taxon>
        <taxon>Ancylostomatidae</taxon>
        <taxon>Ancylostomatinae</taxon>
        <taxon>Ancylostoma</taxon>
    </lineage>
</organism>
<dbReference type="EMBL" id="JARK01001706">
    <property type="protein sequence ID" value="EYB81987.1"/>
    <property type="molecule type" value="Genomic_DNA"/>
</dbReference>
<keyword evidence="1" id="KW-0472">Membrane</keyword>
<protein>
    <submittedName>
        <fullName evidence="2">Uncharacterized protein</fullName>
    </submittedName>
</protein>
<reference evidence="3" key="1">
    <citation type="journal article" date="2015" name="Nat. Genet.">
        <title>The genome and transcriptome of the zoonotic hookworm Ancylostoma ceylanicum identify infection-specific gene families.</title>
        <authorList>
            <person name="Schwarz E.M."/>
            <person name="Hu Y."/>
            <person name="Antoshechkin I."/>
            <person name="Miller M.M."/>
            <person name="Sternberg P.W."/>
            <person name="Aroian R.V."/>
        </authorList>
    </citation>
    <scope>NUCLEOTIDE SEQUENCE</scope>
    <source>
        <strain evidence="3">HY135</strain>
    </source>
</reference>
<keyword evidence="1" id="KW-0812">Transmembrane</keyword>
<evidence type="ECO:0000256" key="1">
    <source>
        <dbReference type="SAM" id="Phobius"/>
    </source>
</evidence>
<gene>
    <name evidence="2" type="primary">Acey_s0370.g95</name>
    <name evidence="2" type="ORF">Y032_0370g95</name>
</gene>
<name>A0A016RV65_9BILA</name>
<evidence type="ECO:0000313" key="3">
    <source>
        <dbReference type="Proteomes" id="UP000024635"/>
    </source>
</evidence>
<feature type="transmembrane region" description="Helical" evidence="1">
    <location>
        <begin position="36"/>
        <end position="62"/>
    </location>
</feature>
<feature type="transmembrane region" description="Helical" evidence="1">
    <location>
        <begin position="82"/>
        <end position="102"/>
    </location>
</feature>